<comment type="domain">
    <text evidence="9">The N-terminal domain has structural similarity with S-adenosyl-L-methionine-dependent methyltransferases, but does not bind S-adenosyl-L-methionine. It is required for correct assembly of the 2 Fe-S clusters.</text>
</comment>
<feature type="binding site" evidence="9">
    <location>
        <position position="165"/>
    </location>
    <ligand>
        <name>[2Fe-2S] cluster</name>
        <dbReference type="ChEBI" id="CHEBI:190135"/>
    </ligand>
</feature>
<feature type="binding site" evidence="9">
    <location>
        <position position="235"/>
    </location>
    <ligand>
        <name>[4Fe-4S] cluster</name>
        <dbReference type="ChEBI" id="CHEBI:49883"/>
    </ligand>
</feature>
<keyword evidence="8 9" id="KW-0496">Mitochondrion</keyword>
<dbReference type="HAMAP" id="MF_03115">
    <property type="entry name" value="Anamorsin"/>
    <property type="match status" value="1"/>
</dbReference>
<dbReference type="PANTHER" id="PTHR13273:SF14">
    <property type="entry name" value="ANAMORSIN"/>
    <property type="match status" value="1"/>
</dbReference>
<evidence type="ECO:0000256" key="1">
    <source>
        <dbReference type="ARBA" id="ARBA00001966"/>
    </source>
</evidence>
<keyword evidence="5 9" id="KW-0479">Metal-binding</keyword>
<evidence type="ECO:0000256" key="2">
    <source>
        <dbReference type="ARBA" id="ARBA00008169"/>
    </source>
</evidence>
<feature type="binding site" evidence="9">
    <location>
        <position position="184"/>
    </location>
    <ligand>
        <name>[2Fe-2S] cluster</name>
        <dbReference type="ChEBI" id="CHEBI:190135"/>
    </ligand>
</feature>
<feature type="binding site" evidence="9">
    <location>
        <position position="179"/>
    </location>
    <ligand>
        <name>[2Fe-2S] cluster</name>
        <dbReference type="ChEBI" id="CHEBI:190135"/>
    </ligand>
</feature>
<dbReference type="GO" id="GO:0051537">
    <property type="term" value="F:2 iron, 2 sulfur cluster binding"/>
    <property type="evidence" value="ECO:0007669"/>
    <property type="project" value="UniProtKB-UniRule"/>
</dbReference>
<proteinExistence type="inferred from homology"/>
<dbReference type="GO" id="GO:0051539">
    <property type="term" value="F:4 iron, 4 sulfur cluster binding"/>
    <property type="evidence" value="ECO:0007669"/>
    <property type="project" value="UniProtKB-KW"/>
</dbReference>
<feature type="binding site" evidence="9">
    <location>
        <position position="238"/>
    </location>
    <ligand>
        <name>[4Fe-4S] cluster</name>
        <dbReference type="ChEBI" id="CHEBI:49883"/>
    </ligand>
</feature>
<evidence type="ECO:0000313" key="11">
    <source>
        <dbReference type="EMBL" id="PIL37056.1"/>
    </source>
</evidence>
<dbReference type="GO" id="GO:0016226">
    <property type="term" value="P:iron-sulfur cluster assembly"/>
    <property type="evidence" value="ECO:0007669"/>
    <property type="project" value="UniProtKB-UniRule"/>
</dbReference>
<comment type="subcellular location">
    <subcellularLocation>
        <location evidence="9">Cytoplasm</location>
    </subcellularLocation>
    <subcellularLocation>
        <location evidence="9">Mitochondrion intermembrane space</location>
    </subcellularLocation>
</comment>
<keyword evidence="3 9" id="KW-0004">4Fe-4S</keyword>
<feature type="domain" description="Anamorsin C-terminal" evidence="10">
    <location>
        <begin position="162"/>
        <end position="265"/>
    </location>
</feature>
<feature type="binding site" evidence="9">
    <location>
        <position position="249"/>
    </location>
    <ligand>
        <name>[4Fe-4S] cluster</name>
        <dbReference type="ChEBI" id="CHEBI:49883"/>
    </ligand>
</feature>
<dbReference type="InterPro" id="IPR046408">
    <property type="entry name" value="CIAPIN1"/>
</dbReference>
<evidence type="ECO:0000256" key="6">
    <source>
        <dbReference type="ARBA" id="ARBA00023004"/>
    </source>
</evidence>
<dbReference type="GO" id="GO:0046872">
    <property type="term" value="F:metal ion binding"/>
    <property type="evidence" value="ECO:0007669"/>
    <property type="project" value="UniProtKB-KW"/>
</dbReference>
<dbReference type="OrthoDB" id="311633at2759"/>
<comment type="caution">
    <text evidence="11">The sequence shown here is derived from an EMBL/GenBank/DDBJ whole genome shotgun (WGS) entry which is preliminary data.</text>
</comment>
<name>A0A2G8STF3_9APHY</name>
<protein>
    <recommendedName>
        <fullName evidence="10">Anamorsin C-terminal domain-containing protein</fullName>
    </recommendedName>
</protein>
<keyword evidence="7 9" id="KW-0411">Iron-sulfur</keyword>
<dbReference type="GO" id="GO:0009055">
    <property type="term" value="F:electron transfer activity"/>
    <property type="evidence" value="ECO:0007669"/>
    <property type="project" value="UniProtKB-UniRule"/>
</dbReference>
<dbReference type="PANTHER" id="PTHR13273">
    <property type="entry name" value="ANAMORSIN"/>
    <property type="match status" value="1"/>
</dbReference>
<gene>
    <name evidence="11" type="ORF">GSI_00748</name>
</gene>
<keyword evidence="12" id="KW-1185">Reference proteome</keyword>
<dbReference type="GO" id="GO:0005758">
    <property type="term" value="C:mitochondrial intermembrane space"/>
    <property type="evidence" value="ECO:0007669"/>
    <property type="project" value="UniProtKB-SubCell"/>
</dbReference>
<reference evidence="11 12" key="1">
    <citation type="journal article" date="2015" name="Sci. Rep.">
        <title>Chromosome-level genome map provides insights into diverse defense mechanisms in the medicinal fungus Ganoderma sinense.</title>
        <authorList>
            <person name="Zhu Y."/>
            <person name="Xu J."/>
            <person name="Sun C."/>
            <person name="Zhou S."/>
            <person name="Xu H."/>
            <person name="Nelson D.R."/>
            <person name="Qian J."/>
            <person name="Song J."/>
            <person name="Luo H."/>
            <person name="Xiang L."/>
            <person name="Li Y."/>
            <person name="Xu Z."/>
            <person name="Ji A."/>
            <person name="Wang L."/>
            <person name="Lu S."/>
            <person name="Hayward A."/>
            <person name="Sun W."/>
            <person name="Li X."/>
            <person name="Schwartz D.C."/>
            <person name="Wang Y."/>
            <person name="Chen S."/>
        </authorList>
    </citation>
    <scope>NUCLEOTIDE SEQUENCE [LARGE SCALE GENOMIC DNA]</scope>
    <source>
        <strain evidence="11 12">ZZ0214-1</strain>
    </source>
</reference>
<evidence type="ECO:0000256" key="9">
    <source>
        <dbReference type="HAMAP-Rule" id="MF_03115"/>
    </source>
</evidence>
<feature type="region of interest" description="Fe-S binding site B" evidence="9">
    <location>
        <begin position="235"/>
        <end position="249"/>
    </location>
</feature>
<dbReference type="Pfam" id="PF05093">
    <property type="entry name" value="CIAPIN1"/>
    <property type="match status" value="1"/>
</dbReference>
<keyword evidence="6 9" id="KW-0408">Iron</keyword>
<organism evidence="11 12">
    <name type="scientific">Ganoderma sinense ZZ0214-1</name>
    <dbReference type="NCBI Taxonomy" id="1077348"/>
    <lineage>
        <taxon>Eukaryota</taxon>
        <taxon>Fungi</taxon>
        <taxon>Dikarya</taxon>
        <taxon>Basidiomycota</taxon>
        <taxon>Agaricomycotina</taxon>
        <taxon>Agaricomycetes</taxon>
        <taxon>Polyporales</taxon>
        <taxon>Polyporaceae</taxon>
        <taxon>Ganoderma</taxon>
    </lineage>
</organism>
<comment type="cofactor">
    <cofactor evidence="1 9">
        <name>[4Fe-4S] cluster</name>
        <dbReference type="ChEBI" id="CHEBI:49883"/>
    </cofactor>
</comment>
<keyword evidence="4 9" id="KW-0963">Cytoplasm</keyword>
<accession>A0A2G8STF3</accession>
<evidence type="ECO:0000256" key="5">
    <source>
        <dbReference type="ARBA" id="ARBA00022723"/>
    </source>
</evidence>
<evidence type="ECO:0000313" key="12">
    <source>
        <dbReference type="Proteomes" id="UP000230002"/>
    </source>
</evidence>
<comment type="domain">
    <text evidence="9">The C-terminal domain binds 2 Fe-S clusters but is otherwise mostly in an intrinsically disordered conformation.</text>
</comment>
<comment type="caution">
    <text evidence="9">Lacks conserved residue(s) required for the propagation of feature annotation.</text>
</comment>
<dbReference type="AlphaFoldDB" id="A0A2G8STF3"/>
<dbReference type="Proteomes" id="UP000230002">
    <property type="component" value="Unassembled WGS sequence"/>
</dbReference>
<comment type="similarity">
    <text evidence="2 9">Belongs to the anamorsin family.</text>
</comment>
<feature type="binding site" evidence="9">
    <location>
        <position position="182"/>
    </location>
    <ligand>
        <name>[2Fe-2S] cluster</name>
        <dbReference type="ChEBI" id="CHEBI:190135"/>
    </ligand>
</feature>
<dbReference type="EMBL" id="AYKW01000001">
    <property type="protein sequence ID" value="PIL37056.1"/>
    <property type="molecule type" value="Genomic_DNA"/>
</dbReference>
<evidence type="ECO:0000259" key="10">
    <source>
        <dbReference type="Pfam" id="PF05093"/>
    </source>
</evidence>
<feature type="binding site" evidence="9">
    <location>
        <position position="246"/>
    </location>
    <ligand>
        <name>[4Fe-4S] cluster</name>
        <dbReference type="ChEBI" id="CHEBI:49883"/>
    </ligand>
</feature>
<feature type="short sequence motif" description="Cx2C motif 2" evidence="9">
    <location>
        <begin position="246"/>
        <end position="249"/>
    </location>
</feature>
<dbReference type="STRING" id="1077348.A0A2G8STF3"/>
<evidence type="ECO:0000256" key="3">
    <source>
        <dbReference type="ARBA" id="ARBA00022485"/>
    </source>
</evidence>
<keyword evidence="9" id="KW-0001">2Fe-2S</keyword>
<comment type="domain">
    <text evidence="9">The twin Cx2C motifs are involved in the recognition by the mitochondrial MIA40-ERV1 disulfide relay system. The formation of 2 disulfide bonds in the Cx2C motifs through dithiol/disulfide exchange reactions effectively traps the protein in the mitochondrial intermembrane space.</text>
</comment>
<dbReference type="InterPro" id="IPR007785">
    <property type="entry name" value="Anamorsin"/>
</dbReference>
<comment type="cofactor">
    <cofactor evidence="9">
        <name>[2Fe-2S] cluster</name>
        <dbReference type="ChEBI" id="CHEBI:190135"/>
    </cofactor>
</comment>
<sequence>MEVCPLASISRALAKSQSPPATTLPSAKFASIHVTLSPSEYDTLVSRIRELLAQLLAGLEPLGTLHLLNLGSSLPSLPTDLTHAGFIVLTATQEGTLTAQKPAHSVAAPTPLKGAPTAALPLRRKADPDRKASKKALWTLNAPSTPSIDAESLLTAADRERPVACEPAVRGAPRRKKACKNCTCGLAELEAEELAQSKVVLLDGKVDGQAIEVSQAEKERLMAAAAAAPKATSSCGNCYLGDAFRCSSCPYRGLPAFKPGEKVEIDLGMDDI</sequence>
<evidence type="ECO:0000256" key="7">
    <source>
        <dbReference type="ARBA" id="ARBA00023014"/>
    </source>
</evidence>
<feature type="short sequence motif" description="Cx2C motif 1" evidence="9">
    <location>
        <begin position="235"/>
        <end position="238"/>
    </location>
</feature>
<evidence type="ECO:0000256" key="8">
    <source>
        <dbReference type="ARBA" id="ARBA00023128"/>
    </source>
</evidence>
<evidence type="ECO:0000256" key="4">
    <source>
        <dbReference type="ARBA" id="ARBA00022490"/>
    </source>
</evidence>